<dbReference type="GO" id="GO:0004497">
    <property type="term" value="F:monooxygenase activity"/>
    <property type="evidence" value="ECO:0007669"/>
    <property type="project" value="UniProtKB-KW"/>
</dbReference>
<reference evidence="4" key="1">
    <citation type="submission" date="2016-10" db="EMBL/GenBank/DDBJ databases">
        <authorList>
            <person name="Wibberg D."/>
        </authorList>
    </citation>
    <scope>NUCLEOTIDE SEQUENCE [LARGE SCALE GENOMIC DNA]</scope>
</reference>
<dbReference type="InterPro" id="IPR007138">
    <property type="entry name" value="ABM_dom"/>
</dbReference>
<dbReference type="SUPFAM" id="SSF54909">
    <property type="entry name" value="Dimeric alpha+beta barrel"/>
    <property type="match status" value="1"/>
</dbReference>
<evidence type="ECO:0000313" key="4">
    <source>
        <dbReference type="Proteomes" id="UP000183063"/>
    </source>
</evidence>
<gene>
    <name evidence="2" type="ORF">RTCCBAU85039_0695</name>
    <name evidence="3" type="ORF">SAMN05216228_1001247</name>
</gene>
<name>A0A1H8CPS3_9HYPH</name>
<evidence type="ECO:0000313" key="3">
    <source>
        <dbReference type="EMBL" id="SEM96899.1"/>
    </source>
</evidence>
<dbReference type="STRING" id="501024.RTCCBAU85039_0695"/>
<dbReference type="InterPro" id="IPR011008">
    <property type="entry name" value="Dimeric_a/b-barrel"/>
</dbReference>
<dbReference type="Proteomes" id="UP000198939">
    <property type="component" value="Unassembled WGS sequence"/>
</dbReference>
<dbReference type="PROSITE" id="PS51725">
    <property type="entry name" value="ABM"/>
    <property type="match status" value="1"/>
</dbReference>
<accession>A0A1H8CPS3</accession>
<organism evidence="2 4">
    <name type="scientific">Rhizobium tibeticum</name>
    <dbReference type="NCBI Taxonomy" id="501024"/>
    <lineage>
        <taxon>Bacteria</taxon>
        <taxon>Pseudomonadati</taxon>
        <taxon>Pseudomonadota</taxon>
        <taxon>Alphaproteobacteria</taxon>
        <taxon>Hyphomicrobiales</taxon>
        <taxon>Rhizobiaceae</taxon>
        <taxon>Rhizobium/Agrobacterium group</taxon>
        <taxon>Rhizobium</taxon>
    </lineage>
</organism>
<sequence>MSGKLVVRMAELEIDPDQLEAYRALLAEEIEASVTLEDGVLSLNAVSIKDSPHKIRILEVYASSKAYEVHLRTPHFLKYKSGTAGMVTSLTLVDVEPVMMRAKP</sequence>
<evidence type="ECO:0000313" key="5">
    <source>
        <dbReference type="Proteomes" id="UP000198939"/>
    </source>
</evidence>
<dbReference type="RefSeq" id="WP_072370819.1">
    <property type="nucleotide sequence ID" value="NZ_FNXB01000003.1"/>
</dbReference>
<evidence type="ECO:0000313" key="2">
    <source>
        <dbReference type="EMBL" id="SEH49301.1"/>
    </source>
</evidence>
<dbReference type="Gene3D" id="3.30.70.100">
    <property type="match status" value="1"/>
</dbReference>
<dbReference type="Pfam" id="PF03992">
    <property type="entry name" value="ABM"/>
    <property type="match status" value="1"/>
</dbReference>
<keyword evidence="5" id="KW-1185">Reference proteome</keyword>
<proteinExistence type="predicted"/>
<keyword evidence="2" id="KW-0560">Oxidoreductase</keyword>
<reference evidence="3 5" key="2">
    <citation type="submission" date="2016-10" db="EMBL/GenBank/DDBJ databases">
        <authorList>
            <person name="Varghese N."/>
            <person name="Submissions S."/>
        </authorList>
    </citation>
    <scope>NUCLEOTIDE SEQUENCE [LARGE SCALE GENOMIC DNA]</scope>
    <source>
        <strain evidence="3 5">CGMCC 1.7071</strain>
    </source>
</reference>
<keyword evidence="2" id="KW-0503">Monooxygenase</keyword>
<dbReference type="EMBL" id="FNXB01000003">
    <property type="protein sequence ID" value="SEH49301.1"/>
    <property type="molecule type" value="Genomic_DNA"/>
</dbReference>
<dbReference type="AlphaFoldDB" id="A0A1H8CPS3"/>
<dbReference type="PANTHER" id="PTHR33336">
    <property type="entry name" value="QUINOL MONOOXYGENASE YGIN-RELATED"/>
    <property type="match status" value="1"/>
</dbReference>
<dbReference type="OrthoDB" id="9812754at2"/>
<dbReference type="PANTHER" id="PTHR33336:SF3">
    <property type="entry name" value="ABM DOMAIN-CONTAINING PROTEIN"/>
    <property type="match status" value="1"/>
</dbReference>
<reference evidence="2" key="3">
    <citation type="submission" date="2016-10" db="EMBL/GenBank/DDBJ databases">
        <authorList>
            <person name="de Groot N.N."/>
        </authorList>
    </citation>
    <scope>NUCLEOTIDE SEQUENCE [LARGE SCALE GENOMIC DNA]</scope>
    <source>
        <strain evidence="2">CCBAU85039</strain>
    </source>
</reference>
<dbReference type="InterPro" id="IPR050744">
    <property type="entry name" value="AI-2_Isomerase_LsrG"/>
</dbReference>
<feature type="domain" description="ABM" evidence="1">
    <location>
        <begin position="6"/>
        <end position="99"/>
    </location>
</feature>
<dbReference type="Proteomes" id="UP000183063">
    <property type="component" value="Unassembled WGS sequence"/>
</dbReference>
<protein>
    <submittedName>
        <fullName evidence="2">Antibiotic biosynthesis monooxygenase</fullName>
    </submittedName>
    <submittedName>
        <fullName evidence="3">Quinol monooxygenase YgiN</fullName>
    </submittedName>
</protein>
<dbReference type="EMBL" id="FOCV01000001">
    <property type="protein sequence ID" value="SEM96899.1"/>
    <property type="molecule type" value="Genomic_DNA"/>
</dbReference>
<evidence type="ECO:0000259" key="1">
    <source>
        <dbReference type="PROSITE" id="PS51725"/>
    </source>
</evidence>